<name>A0A517NCY0_9BACT</name>
<dbReference type="InterPro" id="IPR006311">
    <property type="entry name" value="TAT_signal"/>
</dbReference>
<reference evidence="2 3" key="1">
    <citation type="submission" date="2019-02" db="EMBL/GenBank/DDBJ databases">
        <title>Deep-cultivation of Planctomycetes and their phenomic and genomic characterization uncovers novel biology.</title>
        <authorList>
            <person name="Wiegand S."/>
            <person name="Jogler M."/>
            <person name="Boedeker C."/>
            <person name="Pinto D."/>
            <person name="Vollmers J."/>
            <person name="Rivas-Marin E."/>
            <person name="Kohn T."/>
            <person name="Peeters S.H."/>
            <person name="Heuer A."/>
            <person name="Rast P."/>
            <person name="Oberbeckmann S."/>
            <person name="Bunk B."/>
            <person name="Jeske O."/>
            <person name="Meyerdierks A."/>
            <person name="Storesund J.E."/>
            <person name="Kallscheuer N."/>
            <person name="Luecker S."/>
            <person name="Lage O.M."/>
            <person name="Pohl T."/>
            <person name="Merkel B.J."/>
            <person name="Hornburger P."/>
            <person name="Mueller R.-W."/>
            <person name="Bruemmer F."/>
            <person name="Labrenz M."/>
            <person name="Spormann A.M."/>
            <person name="Op den Camp H."/>
            <person name="Overmann J."/>
            <person name="Amann R."/>
            <person name="Jetten M.S.M."/>
            <person name="Mascher T."/>
            <person name="Medema M.H."/>
            <person name="Devos D.P."/>
            <person name="Kaster A.-K."/>
            <person name="Ovreas L."/>
            <person name="Rohde M."/>
            <person name="Galperin M.Y."/>
            <person name="Jogler C."/>
        </authorList>
    </citation>
    <scope>NUCLEOTIDE SEQUENCE [LARGE SCALE GENOMIC DNA]</scope>
    <source>
        <strain evidence="2 3">K22_7</strain>
    </source>
</reference>
<sequence length="415" mass="44828">MKTNRREFLKDSSAVSLGAFPSLICRGTSAAEDPRSSHEGKILVVIQMSGGNDGINTVVPFADEGYAQYRSKLRLPTERLLKLNDSVALHPSMRAAADLIEDGRLAIVQGVGYPNPSRSHDTSMAIWHSAEIGDEDTLRFHGWLGTAMDAMQQSSQERGNSDPDMVLLGDESQPLAIQSRRSTAVTLSNLTDLRLSHPIPRSTDQAAAAPPSESGNSLDRFVAQTMRDATDTASGLEHSISEMTHLATTGGASYPSTMLGNRMQTISTLIKSGFSTPVYYAIQSGYDTHSAQLPTHSRLLREFSDAIKAFLNDLDSSELSDQVCVLGFSEFGRRVAENGSGGTDHGTAGPVFVASRQIRPGLIGSMPSLQDLSGGDLRMNVDFRSVYHEVTTNWLGVRNVSTLSPSQIPLNLFQV</sequence>
<dbReference type="InterPro" id="IPR010869">
    <property type="entry name" value="DUF1501"/>
</dbReference>
<feature type="region of interest" description="Disordered" evidence="1">
    <location>
        <begin position="196"/>
        <end position="217"/>
    </location>
</feature>
<evidence type="ECO:0000256" key="1">
    <source>
        <dbReference type="SAM" id="MobiDB-lite"/>
    </source>
</evidence>
<evidence type="ECO:0000313" key="2">
    <source>
        <dbReference type="EMBL" id="QDT04997.1"/>
    </source>
</evidence>
<organism evidence="2 3">
    <name type="scientific">Rubripirellula lacrimiformis</name>
    <dbReference type="NCBI Taxonomy" id="1930273"/>
    <lineage>
        <taxon>Bacteria</taxon>
        <taxon>Pseudomonadati</taxon>
        <taxon>Planctomycetota</taxon>
        <taxon>Planctomycetia</taxon>
        <taxon>Pirellulales</taxon>
        <taxon>Pirellulaceae</taxon>
        <taxon>Rubripirellula</taxon>
    </lineage>
</organism>
<dbReference type="AlphaFoldDB" id="A0A517NCY0"/>
<protein>
    <recommendedName>
        <fullName evidence="4">DUF1501 domain-containing protein</fullName>
    </recommendedName>
</protein>
<dbReference type="OrthoDB" id="9779968at2"/>
<dbReference type="Pfam" id="PF07394">
    <property type="entry name" value="DUF1501"/>
    <property type="match status" value="1"/>
</dbReference>
<dbReference type="Proteomes" id="UP000318538">
    <property type="component" value="Chromosome"/>
</dbReference>
<gene>
    <name evidence="2" type="ORF">K227x_33950</name>
</gene>
<proteinExistence type="predicted"/>
<accession>A0A517NCY0</accession>
<evidence type="ECO:0008006" key="4">
    <source>
        <dbReference type="Google" id="ProtNLM"/>
    </source>
</evidence>
<keyword evidence="3" id="KW-1185">Reference proteome</keyword>
<dbReference type="PANTHER" id="PTHR43737">
    <property type="entry name" value="BLL7424 PROTEIN"/>
    <property type="match status" value="1"/>
</dbReference>
<dbReference type="EMBL" id="CP036525">
    <property type="protein sequence ID" value="QDT04997.1"/>
    <property type="molecule type" value="Genomic_DNA"/>
</dbReference>
<dbReference type="KEGG" id="rlc:K227x_33950"/>
<dbReference type="PANTHER" id="PTHR43737:SF1">
    <property type="entry name" value="DUF1501 DOMAIN-CONTAINING PROTEIN"/>
    <property type="match status" value="1"/>
</dbReference>
<dbReference type="PROSITE" id="PS51318">
    <property type="entry name" value="TAT"/>
    <property type="match status" value="1"/>
</dbReference>
<evidence type="ECO:0000313" key="3">
    <source>
        <dbReference type="Proteomes" id="UP000318538"/>
    </source>
</evidence>